<dbReference type="GO" id="GO:0019354">
    <property type="term" value="P:siroheme biosynthetic process"/>
    <property type="evidence" value="ECO:0007669"/>
    <property type="project" value="InterPro"/>
</dbReference>
<keyword evidence="3 6" id="KW-0808">Transferase</keyword>
<dbReference type="FunFam" id="3.40.50.10090:FF:000001">
    <property type="entry name" value="Bifunctional uroporphyrinogen-III C-methyltransferase/uroporphyrinogen-III synthase"/>
    <property type="match status" value="1"/>
</dbReference>
<dbReference type="GO" id="GO:0032259">
    <property type="term" value="P:methylation"/>
    <property type="evidence" value="ECO:0007669"/>
    <property type="project" value="UniProtKB-KW"/>
</dbReference>
<dbReference type="EMBL" id="CP001785">
    <property type="protein sequence ID" value="ACX52368.1"/>
    <property type="molecule type" value="Genomic_DNA"/>
</dbReference>
<dbReference type="Pfam" id="PF02602">
    <property type="entry name" value="HEM4"/>
    <property type="match status" value="1"/>
</dbReference>
<dbReference type="SUPFAM" id="SSF53790">
    <property type="entry name" value="Tetrapyrrole methylase"/>
    <property type="match status" value="1"/>
</dbReference>
<evidence type="ECO:0000256" key="5">
    <source>
        <dbReference type="ARBA" id="ARBA00023244"/>
    </source>
</evidence>
<organism evidence="9 10">
    <name type="scientific">Ammonifex degensii (strain DSM 10501 / KC4)</name>
    <dbReference type="NCBI Taxonomy" id="429009"/>
    <lineage>
        <taxon>Bacteria</taxon>
        <taxon>Bacillati</taxon>
        <taxon>Bacillota</taxon>
        <taxon>Clostridia</taxon>
        <taxon>Thermoanaerobacterales</taxon>
        <taxon>Thermoanaerobacteraceae</taxon>
        <taxon>Ammonifex</taxon>
    </lineage>
</organism>
<evidence type="ECO:0000259" key="8">
    <source>
        <dbReference type="Pfam" id="PF02602"/>
    </source>
</evidence>
<dbReference type="eggNOG" id="COG0007">
    <property type="taxonomic scope" value="Bacteria"/>
</dbReference>
<dbReference type="Gene3D" id="3.30.950.10">
    <property type="entry name" value="Methyltransferase, Cobalt-precorrin-4 Transmethylase, Domain 2"/>
    <property type="match status" value="1"/>
</dbReference>
<dbReference type="FunFam" id="3.30.950.10:FF:000001">
    <property type="entry name" value="Siroheme synthase"/>
    <property type="match status" value="1"/>
</dbReference>
<evidence type="ECO:0000313" key="10">
    <source>
        <dbReference type="Proteomes" id="UP000002620"/>
    </source>
</evidence>
<reference evidence="9 10" key="1">
    <citation type="submission" date="2009-10" db="EMBL/GenBank/DDBJ databases">
        <title>Complete sequence of chromosome of Ammonifex degensii KC4.</title>
        <authorList>
            <consortium name="US DOE Joint Genome Institute"/>
            <person name="Kerfeld C."/>
            <person name="Goodner B."/>
            <person name="Huber H."/>
            <person name="Stetter K."/>
            <person name="Lucas S."/>
            <person name="Copeland A."/>
            <person name="Lapidus A."/>
            <person name="Glavina del Rio T."/>
            <person name="Dalin E."/>
            <person name="Tice H."/>
            <person name="Bruce D."/>
            <person name="Goodwin L."/>
            <person name="Pitluck S."/>
            <person name="Saunders E."/>
            <person name="Brettin T."/>
            <person name="Detter J.C."/>
            <person name="Han C."/>
            <person name="Larimer F."/>
            <person name="Land M."/>
            <person name="Hauser L."/>
            <person name="Kyrpides N."/>
            <person name="Ovchinnikova G."/>
            <person name="Richardson P."/>
        </authorList>
    </citation>
    <scope>NUCLEOTIDE SEQUENCE [LARGE SCALE GENOMIC DNA]</scope>
    <source>
        <strain evidence="10">DSM 10501 / KC4</strain>
    </source>
</reference>
<dbReference type="Gene3D" id="3.40.50.10090">
    <property type="match status" value="2"/>
</dbReference>
<dbReference type="GO" id="GO:0004851">
    <property type="term" value="F:uroporphyrin-III C-methyltransferase activity"/>
    <property type="evidence" value="ECO:0007669"/>
    <property type="project" value="UniProtKB-EC"/>
</dbReference>
<dbReference type="InterPro" id="IPR003754">
    <property type="entry name" value="4pyrrol_synth_uPrphyn_synth"/>
</dbReference>
<feature type="domain" description="Tetrapyrrole biosynthesis uroporphyrinogen III synthase" evidence="8">
    <location>
        <begin position="266"/>
        <end position="495"/>
    </location>
</feature>
<keyword evidence="10" id="KW-1185">Reference proteome</keyword>
<evidence type="ECO:0000256" key="4">
    <source>
        <dbReference type="ARBA" id="ARBA00022691"/>
    </source>
</evidence>
<proteinExistence type="inferred from homology"/>
<dbReference type="HOGENOM" id="CLU_011276_6_0_9"/>
<evidence type="ECO:0000256" key="3">
    <source>
        <dbReference type="ARBA" id="ARBA00022679"/>
    </source>
</evidence>
<evidence type="ECO:0000313" key="9">
    <source>
        <dbReference type="EMBL" id="ACX52368.1"/>
    </source>
</evidence>
<keyword evidence="5" id="KW-0627">Porphyrin biosynthesis</keyword>
<evidence type="ECO:0000259" key="7">
    <source>
        <dbReference type="Pfam" id="PF00590"/>
    </source>
</evidence>
<dbReference type="STRING" id="429009.Adeg_1258"/>
<protein>
    <recommendedName>
        <fullName evidence="1">uroporphyrinogen-III C-methyltransferase</fullName>
        <ecNumber evidence="1">2.1.1.107</ecNumber>
    </recommendedName>
</protein>
<dbReference type="SUPFAM" id="SSF69618">
    <property type="entry name" value="HemD-like"/>
    <property type="match status" value="1"/>
</dbReference>
<dbReference type="PANTHER" id="PTHR45790:SF3">
    <property type="entry name" value="S-ADENOSYL-L-METHIONINE-DEPENDENT UROPORPHYRINOGEN III METHYLTRANSFERASE, CHLOROPLASTIC"/>
    <property type="match status" value="1"/>
</dbReference>
<dbReference type="Pfam" id="PF00590">
    <property type="entry name" value="TP_methylase"/>
    <property type="match status" value="1"/>
</dbReference>
<keyword evidence="4" id="KW-0949">S-adenosyl-L-methionine</keyword>
<dbReference type="FunFam" id="3.40.1010.10:FF:000001">
    <property type="entry name" value="Siroheme synthase"/>
    <property type="match status" value="1"/>
</dbReference>
<keyword evidence="2 6" id="KW-0489">Methyltransferase</keyword>
<dbReference type="InterPro" id="IPR000878">
    <property type="entry name" value="4pyrrol_Mease"/>
</dbReference>
<dbReference type="KEGG" id="adg:Adeg_1258"/>
<dbReference type="InterPro" id="IPR035996">
    <property type="entry name" value="4pyrrol_Methylase_sf"/>
</dbReference>
<dbReference type="NCBIfam" id="NF004790">
    <property type="entry name" value="PRK06136.1"/>
    <property type="match status" value="1"/>
</dbReference>
<dbReference type="PANTHER" id="PTHR45790">
    <property type="entry name" value="SIROHEME SYNTHASE-RELATED"/>
    <property type="match status" value="1"/>
</dbReference>
<dbReference type="Proteomes" id="UP000002620">
    <property type="component" value="Chromosome"/>
</dbReference>
<sequence>MGGKVYLVGGGPGDPGLITLKGAEVLAKADVVVYDRLVNPALLNHARPEASLVFVGKEPGKHALSQEEINSLLVRYAQEGKVVVRLKGGDPFVFGRGGEEAEALKEAGIPFEVVPGVTAAIAIPAYAGIPLTHRDYVASFTVATGSEDPGKEGSNLNWESLAHNGTLVFLMGMAHLGTIVQKLQEKGMPGDTPAAVIQWGTTGRQQQVMAPLKDLVQEVEKAGLTNPAVVVVGEVVKLSRELAWFAGGPLKGKRILVTRARHQASRLSQALTALGGEAIECPVIKIEPPEDWGPLDRALDQAETYDWVVFTSVNGVEHFFRRLRERKKDIRAFTKARFVALGPATAEALRERGLEVADLPEAYRAEELAESLRLRVRPGERVLLPRADLARKLLEDALQALGCEVESVVAYHIRPAQERAALARRLLEAGEIDAVTFTSSSTVRFLVKALGEGAGKLLGRVTVASIGPVTSQTARELGLKVDVEAREYTIPGLVAALAAYFGSEGGLN</sequence>
<evidence type="ECO:0000256" key="6">
    <source>
        <dbReference type="RuleBase" id="RU003960"/>
    </source>
</evidence>
<dbReference type="RefSeq" id="WP_015739245.1">
    <property type="nucleotide sequence ID" value="NC_013385.1"/>
</dbReference>
<dbReference type="InterPro" id="IPR003043">
    <property type="entry name" value="Uropor_MeTrfase_CS"/>
</dbReference>
<dbReference type="InterPro" id="IPR014777">
    <property type="entry name" value="4pyrrole_Mease_sub1"/>
</dbReference>
<dbReference type="CDD" id="cd11642">
    <property type="entry name" value="SUMT"/>
    <property type="match status" value="1"/>
</dbReference>
<dbReference type="OrthoDB" id="9815856at2"/>
<accession>C9R7T9</accession>
<dbReference type="eggNOG" id="COG1587">
    <property type="taxonomic scope" value="Bacteria"/>
</dbReference>
<dbReference type="InterPro" id="IPR036108">
    <property type="entry name" value="4pyrrol_syn_uPrphyn_synt_sf"/>
</dbReference>
<dbReference type="NCBIfam" id="TIGR01469">
    <property type="entry name" value="cobA_cysG_Cterm"/>
    <property type="match status" value="1"/>
</dbReference>
<dbReference type="EC" id="2.1.1.107" evidence="1"/>
<dbReference type="CDD" id="cd06578">
    <property type="entry name" value="HemD"/>
    <property type="match status" value="1"/>
</dbReference>
<dbReference type="InterPro" id="IPR006366">
    <property type="entry name" value="CobA/CysG_C"/>
</dbReference>
<comment type="similarity">
    <text evidence="6">Belongs to the precorrin methyltransferase family.</text>
</comment>
<dbReference type="InterPro" id="IPR014776">
    <property type="entry name" value="4pyrrole_Mease_sub2"/>
</dbReference>
<dbReference type="PROSITE" id="PS00840">
    <property type="entry name" value="SUMT_2"/>
    <property type="match status" value="1"/>
</dbReference>
<dbReference type="Gene3D" id="3.40.1010.10">
    <property type="entry name" value="Cobalt-precorrin-4 Transmethylase, Domain 1"/>
    <property type="match status" value="1"/>
</dbReference>
<dbReference type="InterPro" id="IPR050161">
    <property type="entry name" value="Siro_Cobalamin_biosynth"/>
</dbReference>
<feature type="domain" description="Tetrapyrrole methylase" evidence="7">
    <location>
        <begin position="4"/>
        <end position="215"/>
    </location>
</feature>
<gene>
    <name evidence="9" type="ordered locus">Adeg_1258</name>
</gene>
<evidence type="ECO:0000256" key="2">
    <source>
        <dbReference type="ARBA" id="ARBA00022603"/>
    </source>
</evidence>
<name>C9R7T9_AMMDK</name>
<dbReference type="GO" id="GO:0004852">
    <property type="term" value="F:uroporphyrinogen-III synthase activity"/>
    <property type="evidence" value="ECO:0007669"/>
    <property type="project" value="InterPro"/>
</dbReference>
<evidence type="ECO:0000256" key="1">
    <source>
        <dbReference type="ARBA" id="ARBA00012162"/>
    </source>
</evidence>
<dbReference type="AlphaFoldDB" id="C9R7T9"/>